<proteinExistence type="inferred from homology"/>
<dbReference type="GO" id="GO:0098552">
    <property type="term" value="C:side of membrane"/>
    <property type="evidence" value="ECO:0007669"/>
    <property type="project" value="UniProtKB-KW"/>
</dbReference>
<keyword evidence="13" id="KW-1015">Disulfide bond</keyword>
<evidence type="ECO:0000256" key="7">
    <source>
        <dbReference type="ARBA" id="ARBA00022622"/>
    </source>
</evidence>
<evidence type="ECO:0000256" key="14">
    <source>
        <dbReference type="ARBA" id="ARBA00023180"/>
    </source>
</evidence>
<dbReference type="GO" id="GO:0098609">
    <property type="term" value="P:cell-cell adhesion"/>
    <property type="evidence" value="ECO:0007669"/>
    <property type="project" value="TreeGrafter"/>
</dbReference>
<evidence type="ECO:0000256" key="8">
    <source>
        <dbReference type="ARBA" id="ARBA00022729"/>
    </source>
</evidence>
<dbReference type="Pfam" id="PF11766">
    <property type="entry name" value="Candida_ALS_N"/>
    <property type="match status" value="1"/>
</dbReference>
<dbReference type="PANTHER" id="PTHR33793:SF2">
    <property type="entry name" value="AGGLUTININ-LIKE PROTEIN 6"/>
    <property type="match status" value="1"/>
</dbReference>
<feature type="domain" description="Agglutinin-like protein N-terminal" evidence="17">
    <location>
        <begin position="53"/>
        <end position="304"/>
    </location>
</feature>
<name>G3AIV1_SPAPN</name>
<dbReference type="InterPro" id="IPR033504">
    <property type="entry name" value="ALS"/>
</dbReference>
<evidence type="ECO:0000259" key="17">
    <source>
        <dbReference type="SMART" id="SM01056"/>
    </source>
</evidence>
<comment type="subcellular location">
    <subcellularLocation>
        <location evidence="2">Cell membrane</location>
        <topology evidence="2">Lipid-anchor</topology>
        <topology evidence="2">GPI-anchor</topology>
    </subcellularLocation>
    <subcellularLocation>
        <location evidence="1">Secreted</location>
        <location evidence="1">Cell wall</location>
    </subcellularLocation>
</comment>
<dbReference type="GO" id="GO:0030445">
    <property type="term" value="C:yeast-form cell wall"/>
    <property type="evidence" value="ECO:0007669"/>
    <property type="project" value="TreeGrafter"/>
</dbReference>
<evidence type="ECO:0000313" key="18">
    <source>
        <dbReference type="EMBL" id="EGW33762.1"/>
    </source>
</evidence>
<reference evidence="18 19" key="1">
    <citation type="journal article" date="2011" name="Proc. Natl. Acad. Sci. U.S.A.">
        <title>Comparative genomics of xylose-fermenting fungi for enhanced biofuel production.</title>
        <authorList>
            <person name="Wohlbach D.J."/>
            <person name="Kuo A."/>
            <person name="Sato T.K."/>
            <person name="Potts K.M."/>
            <person name="Salamov A.A."/>
            <person name="LaButti K.M."/>
            <person name="Sun H."/>
            <person name="Clum A."/>
            <person name="Pangilinan J.L."/>
            <person name="Lindquist E.A."/>
            <person name="Lucas S."/>
            <person name="Lapidus A."/>
            <person name="Jin M."/>
            <person name="Gunawan C."/>
            <person name="Balan V."/>
            <person name="Dale B.E."/>
            <person name="Jeffries T.W."/>
            <person name="Zinkel R."/>
            <person name="Barry K.W."/>
            <person name="Grigoriev I.V."/>
            <person name="Gasch A.P."/>
        </authorList>
    </citation>
    <scope>NUCLEOTIDE SEQUENCE [LARGE SCALE GENOMIC DNA]</scope>
    <source>
        <strain evidence="19">NRRL Y-27907 / 11-Y1</strain>
    </source>
</reference>
<evidence type="ECO:0000256" key="12">
    <source>
        <dbReference type="ARBA" id="ARBA00023136"/>
    </source>
</evidence>
<dbReference type="Pfam" id="PF05792">
    <property type="entry name" value="Candida_ALS"/>
    <property type="match status" value="15"/>
</dbReference>
<evidence type="ECO:0000313" key="19">
    <source>
        <dbReference type="Proteomes" id="UP000000709"/>
    </source>
</evidence>
<dbReference type="GO" id="GO:0044403">
    <property type="term" value="P:biological process involved in symbiotic interaction"/>
    <property type="evidence" value="ECO:0007669"/>
    <property type="project" value="UniProtKB-ARBA"/>
</dbReference>
<feature type="signal peptide" evidence="16">
    <location>
        <begin position="1"/>
        <end position="17"/>
    </location>
</feature>
<keyword evidence="10" id="KW-0130">Cell adhesion</keyword>
<evidence type="ECO:0000256" key="16">
    <source>
        <dbReference type="SAM" id="SignalP"/>
    </source>
</evidence>
<evidence type="ECO:0000256" key="15">
    <source>
        <dbReference type="ARBA" id="ARBA00023288"/>
    </source>
</evidence>
<dbReference type="eggNOG" id="ENOG502RGCG">
    <property type="taxonomic scope" value="Eukaryota"/>
</dbReference>
<dbReference type="InterPro" id="IPR024672">
    <property type="entry name" value="Agglutinin-like_N"/>
</dbReference>
<evidence type="ECO:0000256" key="6">
    <source>
        <dbReference type="ARBA" id="ARBA00022525"/>
    </source>
</evidence>
<comment type="similarity">
    <text evidence="3">Belongs to the ALS family.</text>
</comment>
<evidence type="ECO:0000256" key="10">
    <source>
        <dbReference type="ARBA" id="ARBA00022889"/>
    </source>
</evidence>
<evidence type="ECO:0000256" key="5">
    <source>
        <dbReference type="ARBA" id="ARBA00022512"/>
    </source>
</evidence>
<dbReference type="GO" id="GO:0009986">
    <property type="term" value="C:cell surface"/>
    <property type="evidence" value="ECO:0007669"/>
    <property type="project" value="TreeGrafter"/>
</dbReference>
<dbReference type="OMA" id="VVEPHNP"/>
<dbReference type="PANTHER" id="PTHR33793">
    <property type="entry name" value="ALPHA-AGGLUTININ"/>
    <property type="match status" value="1"/>
</dbReference>
<dbReference type="Proteomes" id="UP000000709">
    <property type="component" value="Unassembled WGS sequence"/>
</dbReference>
<feature type="chain" id="PRO_5003442547" description="Agglutinin-like protein N-terminal domain-containing protein" evidence="16">
    <location>
        <begin position="18"/>
        <end position="886"/>
    </location>
</feature>
<dbReference type="Gene3D" id="2.60.40.2430">
    <property type="entry name" value="Agglutinin-like protein, N-terminal domain, N2 subdomain"/>
    <property type="match status" value="1"/>
</dbReference>
<keyword evidence="12" id="KW-0472">Membrane</keyword>
<dbReference type="GO" id="GO:0030446">
    <property type="term" value="C:hyphal cell wall"/>
    <property type="evidence" value="ECO:0007669"/>
    <property type="project" value="TreeGrafter"/>
</dbReference>
<evidence type="ECO:0000256" key="2">
    <source>
        <dbReference type="ARBA" id="ARBA00004609"/>
    </source>
</evidence>
<evidence type="ECO:0000256" key="4">
    <source>
        <dbReference type="ARBA" id="ARBA00022475"/>
    </source>
</evidence>
<keyword evidence="15" id="KW-0449">Lipoprotein</keyword>
<dbReference type="GO" id="GO:1903561">
    <property type="term" value="C:extracellular vesicle"/>
    <property type="evidence" value="ECO:0007669"/>
    <property type="project" value="TreeGrafter"/>
</dbReference>
<keyword evidence="19" id="KW-1185">Reference proteome</keyword>
<evidence type="ECO:0000256" key="9">
    <source>
        <dbReference type="ARBA" id="ARBA00022737"/>
    </source>
</evidence>
<keyword evidence="9" id="KW-0677">Repeat</keyword>
<organism evidence="19">
    <name type="scientific">Spathaspora passalidarum (strain NRRL Y-27907 / 11-Y1)</name>
    <dbReference type="NCBI Taxonomy" id="619300"/>
    <lineage>
        <taxon>Eukaryota</taxon>
        <taxon>Fungi</taxon>
        <taxon>Dikarya</taxon>
        <taxon>Ascomycota</taxon>
        <taxon>Saccharomycotina</taxon>
        <taxon>Pichiomycetes</taxon>
        <taxon>Debaryomycetaceae</taxon>
        <taxon>Spathaspora</taxon>
    </lineage>
</organism>
<keyword evidence="11" id="KW-0843">Virulence</keyword>
<dbReference type="RefSeq" id="XP_007373346.1">
    <property type="nucleotide sequence ID" value="XM_007373284.1"/>
</dbReference>
<dbReference type="GO" id="GO:0005886">
    <property type="term" value="C:plasma membrane"/>
    <property type="evidence" value="ECO:0007669"/>
    <property type="project" value="UniProtKB-SubCell"/>
</dbReference>
<dbReference type="SMART" id="SM01056">
    <property type="entry name" value="Candida_ALS_N"/>
    <property type="match status" value="1"/>
</dbReference>
<evidence type="ECO:0000256" key="11">
    <source>
        <dbReference type="ARBA" id="ARBA00023026"/>
    </source>
</evidence>
<dbReference type="HOGENOM" id="CLU_011374_0_0_1"/>
<dbReference type="KEGG" id="spaa:SPAPADRAFT_134590"/>
<keyword evidence="4" id="KW-1003">Cell membrane</keyword>
<sequence length="886" mass="96284">MISLIFFFSFLLTSVLTKEISGVFTSFKSLVWESGSKYTYVSPSHPSWMVTMGWDIDGSTMSAGDTFTLTMPCVFKFTSEYKHVDLIATHPITGATTTFATCHFNPGDILVTYSELLCVLSDEVDSETKAYGAITIPVTFNAGRGASDTDLACAAMFHSGTTTVSFRDGDNILSIDVEFEKGCDHLKPLLRHSRISLLFDNSQPVIFAAECPDGYDSGTLGIQLVYEEHTINCNYARAAITNELNDWCFAKSIAPFTFTTSCNQSTFIVEYENIPAGYRPFLEILVRAPPPAKMNMTYIETHYCSGSPELVNNTYMEYWGEYKNVSPWSDGREIVLTTRTYTGKYTTVTTLSFDHSLDKTKTIVVEVPIPTTTITTTYGGKVTTRTTKTVEPGETATVIELRPIETYFETRTWTGTFTQSTTLPYDIDIDKTVTVLVDIPIPTVTSTTTYDGTTTSYTTVTADIGETATVIEFHPPHTATETRTWTGSFTQTTTLPYDPEIDKTVTIVVEVPIPTVTSSTTYDGSTISYTTVTAEPGETATVIEYHPGAHSLGTVTETRTWTGSFTQTTTLPYDPEIDETMTIIVELPIPTVTSTTTYDGSTVSYTTVTAEPGETATVIEFHPVPIPTVTSSTTYDGSTVSYTTVTAEPGETATVIEYHPGGHSLDTATETRTWTGSYTQTTTLPYNPEIDETVTIIVEVPIPTVTSSATYDGSTISYTTVTAEPGETATVIDGEPGAHSLETATSTRTWTGSFTQMTTLPYDPEIDKTVTIVVEVPIPTVTSSTTYDGSTVSYTTVTAEPGETATVIDGEPGAHSLETATSTRTWTGSFTQMTTLPYDPEIDKTVTIVVEVPIPTVTSSTTYDGSTVSYTTVTAEPGETATVIEY</sequence>
<dbReference type="GO" id="GO:0030448">
    <property type="term" value="P:hyphal growth"/>
    <property type="evidence" value="ECO:0007669"/>
    <property type="project" value="TreeGrafter"/>
</dbReference>
<dbReference type="InterPro" id="IPR043063">
    <property type="entry name" value="Agglutinin-like_N_N2"/>
</dbReference>
<dbReference type="Gene3D" id="2.60.40.1280">
    <property type="match status" value="1"/>
</dbReference>
<dbReference type="SUPFAM" id="SSF49401">
    <property type="entry name" value="Bacterial adhesins"/>
    <property type="match status" value="1"/>
</dbReference>
<accession>G3AIV1</accession>
<keyword evidence="7" id="KW-0336">GPI-anchor</keyword>
<dbReference type="OrthoDB" id="3981162at2759"/>
<protein>
    <recommendedName>
        <fullName evidence="17">Agglutinin-like protein N-terminal domain-containing protein</fullName>
    </recommendedName>
</protein>
<dbReference type="InterPro" id="IPR008966">
    <property type="entry name" value="Adhesion_dom_sf"/>
</dbReference>
<evidence type="ECO:0000256" key="13">
    <source>
        <dbReference type="ARBA" id="ARBA00023157"/>
    </source>
</evidence>
<keyword evidence="5" id="KW-0134">Cell wall</keyword>
<keyword evidence="6" id="KW-0964">Secreted</keyword>
<keyword evidence="8 16" id="KW-0732">Signal</keyword>
<dbReference type="AlphaFoldDB" id="G3AIV1"/>
<evidence type="ECO:0000256" key="1">
    <source>
        <dbReference type="ARBA" id="ARBA00004191"/>
    </source>
</evidence>
<dbReference type="STRING" id="619300.G3AIV1"/>
<dbReference type="InterPro" id="IPR008440">
    <property type="entry name" value="Agglutinin-like_ALS_rpt"/>
</dbReference>
<evidence type="ECO:0000256" key="3">
    <source>
        <dbReference type="ARBA" id="ARBA00007021"/>
    </source>
</evidence>
<feature type="non-terminal residue" evidence="18">
    <location>
        <position position="886"/>
    </location>
</feature>
<dbReference type="InterPro" id="IPR011252">
    <property type="entry name" value="Fibrogen-bd_dom1"/>
</dbReference>
<keyword evidence="14" id="KW-0325">Glycoprotein</keyword>
<dbReference type="EMBL" id="GL996500">
    <property type="protein sequence ID" value="EGW33762.1"/>
    <property type="molecule type" value="Genomic_DNA"/>
</dbReference>
<dbReference type="GeneID" id="18869835"/>
<dbReference type="InParanoid" id="G3AIV1"/>
<gene>
    <name evidence="18" type="ORF">SPAPADRAFT_134590</name>
</gene>